<feature type="domain" description="Schlafen AlbA-2" evidence="1">
    <location>
        <begin position="15"/>
        <end position="150"/>
    </location>
</feature>
<evidence type="ECO:0000259" key="1">
    <source>
        <dbReference type="Pfam" id="PF04326"/>
    </source>
</evidence>
<dbReference type="EMBL" id="LN864705">
    <property type="protein sequence ID" value="CRL92628.1"/>
    <property type="molecule type" value="Genomic_DNA"/>
</dbReference>
<dbReference type="RefSeq" id="WP_103388710.1">
    <property type="nucleotide sequence ID" value="NZ_CP031603.1"/>
</dbReference>
<dbReference type="AlphaFoldDB" id="A0A0S4I3S3"/>
<organism evidence="2">
    <name type="scientific">Staphylococcus pseudintermedius</name>
    <dbReference type="NCBI Taxonomy" id="283734"/>
    <lineage>
        <taxon>Bacteria</taxon>
        <taxon>Bacillati</taxon>
        <taxon>Bacillota</taxon>
        <taxon>Bacilli</taxon>
        <taxon>Bacillales</taxon>
        <taxon>Staphylococcaceae</taxon>
        <taxon>Staphylococcus</taxon>
        <taxon>Staphylococcus intermedius group</taxon>
    </lineage>
</organism>
<protein>
    <submittedName>
        <fullName evidence="2">Abi-alpha protein</fullName>
    </submittedName>
</protein>
<name>A0A0S4I3S3_STAPS</name>
<dbReference type="InterPro" id="IPR007421">
    <property type="entry name" value="Schlafen_AlbA_2_dom"/>
</dbReference>
<sequence>MLKHQIINLIQEKREGSYWDFKAEYHKDKAELLHDIICLSNNLPNQEAYLILGVADNGHILGITGDSNRKTQEELISFITGKKFAAGRHPKISLMTFEYEEKEIDVIIINPKGYVPYYLEKAETDQKSKKNKTVNAGSIYTRVEDKNTPIDSTASPLDTETLWKMHFGLYPTPIKRLQNYLLTPEKWMQNSTGYFYSESPEYIVYKNEDIEEKENYFNLVSPFYAYNQINSNTLYSYYEFKYHSTVLYGCRCISLDSGIYTTPVPEPGAINFNMHRDDTIYYRYFIEETMLYNIHLFMYKGDSMEEKFAMDKFVECVLVYKSDVEKELFENYILDNWDKVNQSINENNKRVFGTEHLSQRAKEDITKKIKTVKVLKDELEKFRQINS</sequence>
<proteinExistence type="predicted"/>
<dbReference type="InterPro" id="IPR038461">
    <property type="entry name" value="Schlafen_AlbA_2_dom_sf"/>
</dbReference>
<evidence type="ECO:0000313" key="2">
    <source>
        <dbReference type="EMBL" id="CRL92628.1"/>
    </source>
</evidence>
<dbReference type="Pfam" id="PF04326">
    <property type="entry name" value="SLFN_AlbA_2"/>
    <property type="match status" value="1"/>
</dbReference>
<dbReference type="Gene3D" id="3.30.950.30">
    <property type="entry name" value="Schlafen, AAA domain"/>
    <property type="match status" value="1"/>
</dbReference>
<reference evidence="2" key="1">
    <citation type="journal article" date="2015" name="Antimicrob. Agents Chemother.">
        <title>Characterization of a Novel Composite Staphylococcal Cassette Chromosome mec in Methicillin-Resistant Staphylococcus pseudintermedius from Thailand.</title>
        <authorList>
            <person name="Chanchaithong P."/>
            <person name="Prapasarakul N."/>
            <person name="Perreten V."/>
            <person name="Schwendener S."/>
        </authorList>
    </citation>
    <scope>NUCLEOTIDE SEQUENCE</scope>
    <source>
        <strain evidence="2">AI16</strain>
    </source>
</reference>
<accession>A0A0S4I3S3</accession>